<dbReference type="Gene3D" id="1.20.1270.50">
    <property type="entry name" value="Glycoside hydrolase family 38, central domain"/>
    <property type="match status" value="1"/>
</dbReference>
<dbReference type="InterPro" id="IPR028995">
    <property type="entry name" value="Glyco_hydro_57/38_cen_sf"/>
</dbReference>
<dbReference type="Pfam" id="PF07748">
    <property type="entry name" value="Glyco_hydro_38C"/>
    <property type="match status" value="1"/>
</dbReference>
<keyword evidence="8" id="KW-1185">Reference proteome</keyword>
<sequence>MHDRERHTAARLERVLAQRIRPALYPLRRPLAVTAWHVPGEPVAVEHAFAADYEPFDPGTPWGPPWSTMWLHLTGAVPADWAGRHVDVLVDLGFTDAWPGFQAEGLAFDALGVPVKGIAPRNHHVPVAAVAAGNEPIELFVEAAANPMPMPGFRAWPPSPLGDRTTAGTEPLYRFEGADLAVRDEAVWHLIHDLDVLSQLGDQLPPGQRRAEIWYAIGRALDALDLHAVNATAPAAREVLAPVLARPAHASAHRISAVGHAHIDTAWLWPLRETVRKATRTFATVTQLATEYPELVFAASQAQQYAWIRERRPQLWQRIAKAVADGTFVPVGGMWVESDTNLPGGEALARQLIHGKRFFLEAFGVETREVWLPDSFGYSPALPQLARLAGNDWFLTQKLSWNAVNRIPHSTFWWEGIDGTRVFTHMPPVDTYNAELTAAELNRAQTQFADAGPATMSLVPFGYGDGGGGPNRDMLECARRLRDLDGSPAVTIRSPAEFFAAAQAEYADAPVWVGELYLELHRATYTTQAKTKAGNRRSEHLLREAELWAATAALHRGSPYPYERLERVWQQVLTLQFHDILPGSSIAWVNREAREAYEHLQAELEELIAEAAAALRGSAPSASNAVLNAAPHARDEVVVGVFADGQALPDGRHAAWASAPALGIGMLGAYSGPPVTVASVDGLTTVDNGVLRVVIDGDGLITSAVDARSGRDAIAAGQRGNLLQLHPDHPNNWDAWDIDPHYRNTVTDLTAAQSVAVVADGPLFAAVEVVRVFGASTITQTYRLTAGSPRLDVETVVDWRESEKVLKAAFPLGVHTDQATTEIQFGHLRRPIHTNTSWDDARFEIWAHRWLHVGEPSYGVAVLNDATYGHDVTRGPGATTVRLTLVRAPHSPDPQADQDVHRFAYALMPGTGVGDATVEGYRLNLPLRVTAAESAYPSLVTSSHSGVIVEAVKLADDRSGDVIVRLYEARGDRAETRLTAGFPMRAATIVDLLERHVAEVAVGDREAVVALRPFQILTLRLSA</sequence>
<dbReference type="InterPro" id="IPR015341">
    <property type="entry name" value="Glyco_hydro_38_cen"/>
</dbReference>
<evidence type="ECO:0000256" key="4">
    <source>
        <dbReference type="ARBA" id="ARBA00023295"/>
    </source>
</evidence>
<comment type="similarity">
    <text evidence="1">Belongs to the glycosyl hydrolase 38 family.</text>
</comment>
<feature type="domain" description="Glycoside hydrolase family 38 central" evidence="6">
    <location>
        <begin position="519"/>
        <end position="597"/>
    </location>
</feature>
<gene>
    <name evidence="7" type="ORF">ACFOZ4_16895</name>
</gene>
<evidence type="ECO:0000313" key="7">
    <source>
        <dbReference type="EMBL" id="MFC4132285.1"/>
    </source>
</evidence>
<dbReference type="Proteomes" id="UP001595816">
    <property type="component" value="Unassembled WGS sequence"/>
</dbReference>
<dbReference type="Gene3D" id="3.20.110.10">
    <property type="entry name" value="Glycoside hydrolase 38, N terminal domain"/>
    <property type="match status" value="1"/>
</dbReference>
<evidence type="ECO:0000259" key="6">
    <source>
        <dbReference type="SMART" id="SM00872"/>
    </source>
</evidence>
<evidence type="ECO:0000313" key="8">
    <source>
        <dbReference type="Proteomes" id="UP001595816"/>
    </source>
</evidence>
<keyword evidence="5" id="KW-0175">Coiled coil</keyword>
<dbReference type="Pfam" id="PF17677">
    <property type="entry name" value="Glyco_hydro38C2"/>
    <property type="match status" value="1"/>
</dbReference>
<proteinExistence type="inferred from homology"/>
<keyword evidence="2" id="KW-0479">Metal-binding</keyword>
<dbReference type="Gene3D" id="2.70.98.30">
    <property type="entry name" value="Golgi alpha-mannosidase II, domain 4"/>
    <property type="match status" value="1"/>
</dbReference>
<dbReference type="RefSeq" id="WP_253753518.1">
    <property type="nucleotide sequence ID" value="NZ_JAMZDZ010000001.1"/>
</dbReference>
<dbReference type="InterPro" id="IPR011013">
    <property type="entry name" value="Gal_mutarotase_sf_dom"/>
</dbReference>
<comment type="caution">
    <text evidence="7">The sequence shown here is derived from an EMBL/GenBank/DDBJ whole genome shotgun (WGS) entry which is preliminary data.</text>
</comment>
<dbReference type="InterPro" id="IPR041147">
    <property type="entry name" value="GH38_C"/>
</dbReference>
<accession>A0ABV8LMT9</accession>
<dbReference type="SUPFAM" id="SSF74650">
    <property type="entry name" value="Galactose mutarotase-like"/>
    <property type="match status" value="1"/>
</dbReference>
<dbReference type="InterPro" id="IPR054723">
    <property type="entry name" value="Ams1-like_N"/>
</dbReference>
<dbReference type="Pfam" id="PF09261">
    <property type="entry name" value="Alpha-mann_mid"/>
    <property type="match status" value="1"/>
</dbReference>
<evidence type="ECO:0000256" key="3">
    <source>
        <dbReference type="ARBA" id="ARBA00022801"/>
    </source>
</evidence>
<dbReference type="InterPro" id="IPR000602">
    <property type="entry name" value="Glyco_hydro_38_N"/>
</dbReference>
<dbReference type="CDD" id="cd10789">
    <property type="entry name" value="GH38N_AMII_ER_cytosolic"/>
    <property type="match status" value="1"/>
</dbReference>
<evidence type="ECO:0000256" key="2">
    <source>
        <dbReference type="ARBA" id="ARBA00022723"/>
    </source>
</evidence>
<keyword evidence="3" id="KW-0378">Hydrolase</keyword>
<dbReference type="PANTHER" id="PTHR46017">
    <property type="entry name" value="ALPHA-MANNOSIDASE 2C1"/>
    <property type="match status" value="1"/>
</dbReference>
<name>A0ABV8LMT9_9ACTN</name>
<keyword evidence="4" id="KW-0326">Glycosidase</keyword>
<dbReference type="InterPro" id="IPR011682">
    <property type="entry name" value="Glyco_hydro_38_C"/>
</dbReference>
<evidence type="ECO:0000256" key="5">
    <source>
        <dbReference type="SAM" id="Coils"/>
    </source>
</evidence>
<dbReference type="SUPFAM" id="SSF88688">
    <property type="entry name" value="Families 57/38 glycoside transferase middle domain"/>
    <property type="match status" value="1"/>
</dbReference>
<dbReference type="InterPro" id="IPR027291">
    <property type="entry name" value="Glyco_hydro_38_N_sf"/>
</dbReference>
<reference evidence="8" key="1">
    <citation type="journal article" date="2019" name="Int. J. Syst. Evol. Microbiol.">
        <title>The Global Catalogue of Microorganisms (GCM) 10K type strain sequencing project: providing services to taxonomists for standard genome sequencing and annotation.</title>
        <authorList>
            <consortium name="The Broad Institute Genomics Platform"/>
            <consortium name="The Broad Institute Genome Sequencing Center for Infectious Disease"/>
            <person name="Wu L."/>
            <person name="Ma J."/>
        </authorList>
    </citation>
    <scope>NUCLEOTIDE SEQUENCE [LARGE SCALE GENOMIC DNA]</scope>
    <source>
        <strain evidence="8">CGMCC 4.7289</strain>
    </source>
</reference>
<dbReference type="Pfam" id="PF22907">
    <property type="entry name" value="Ams1-like_1st"/>
    <property type="match status" value="1"/>
</dbReference>
<dbReference type="Pfam" id="PF01074">
    <property type="entry name" value="Glyco_hydro_38N"/>
    <property type="match status" value="1"/>
</dbReference>
<evidence type="ECO:0000256" key="1">
    <source>
        <dbReference type="ARBA" id="ARBA00009792"/>
    </source>
</evidence>
<dbReference type="SMART" id="SM00872">
    <property type="entry name" value="Alpha-mann_mid"/>
    <property type="match status" value="1"/>
</dbReference>
<dbReference type="PANTHER" id="PTHR46017:SF1">
    <property type="entry name" value="ALPHA-MANNOSIDASE 2C1"/>
    <property type="match status" value="1"/>
</dbReference>
<organism evidence="7 8">
    <name type="scientific">Hamadaea flava</name>
    <dbReference type="NCBI Taxonomy" id="1742688"/>
    <lineage>
        <taxon>Bacteria</taxon>
        <taxon>Bacillati</taxon>
        <taxon>Actinomycetota</taxon>
        <taxon>Actinomycetes</taxon>
        <taxon>Micromonosporales</taxon>
        <taxon>Micromonosporaceae</taxon>
        <taxon>Hamadaea</taxon>
    </lineage>
</organism>
<dbReference type="InterPro" id="IPR037094">
    <property type="entry name" value="Glyco_hydro_38_cen_sf"/>
</dbReference>
<feature type="coiled-coil region" evidence="5">
    <location>
        <begin position="590"/>
        <end position="617"/>
    </location>
</feature>
<protein>
    <submittedName>
        <fullName evidence="7">Alpha-mannosidase</fullName>
    </submittedName>
</protein>
<dbReference type="EMBL" id="JBHSAY010000009">
    <property type="protein sequence ID" value="MFC4132285.1"/>
    <property type="molecule type" value="Genomic_DNA"/>
</dbReference>
<dbReference type="InterPro" id="IPR011330">
    <property type="entry name" value="Glyco_hydro/deAcase_b/a-brl"/>
</dbReference>
<dbReference type="SUPFAM" id="SSF88713">
    <property type="entry name" value="Glycoside hydrolase/deacetylase"/>
    <property type="match status" value="1"/>
</dbReference>